<sequence>MTIRDSARPARTPSRVLRRLSLASVAALGVSLSLVACSGDAEDAAREGYDSVSEGIVQVDIPDDLVEVEAPESSMWELIYQDGDGEAGGEGVTTQVLIAPELEGATTAMDGPSRFLTLANMGAYEEFRTVDLEDRPAWEREVDAERNADERSFVRHRYVWEGPDGTEYNAVTWGVYDGGTSAAMIQYVSSHLDEDVARTIDESIVVGTD</sequence>
<comment type="caution">
    <text evidence="2">The sequence shown here is derived from an EMBL/GenBank/DDBJ whole genome shotgun (WGS) entry which is preliminary data.</text>
</comment>
<evidence type="ECO:0000256" key="1">
    <source>
        <dbReference type="SAM" id="SignalP"/>
    </source>
</evidence>
<evidence type="ECO:0000313" key="3">
    <source>
        <dbReference type="Proteomes" id="UP000280668"/>
    </source>
</evidence>
<accession>A0A3N2BBQ1</accession>
<evidence type="ECO:0000313" key="2">
    <source>
        <dbReference type="EMBL" id="ROR72658.1"/>
    </source>
</evidence>
<keyword evidence="3" id="KW-1185">Reference proteome</keyword>
<reference evidence="2 3" key="1">
    <citation type="submission" date="2018-11" db="EMBL/GenBank/DDBJ databases">
        <title>Sequencing the genomes of 1000 actinobacteria strains.</title>
        <authorList>
            <person name="Klenk H.-P."/>
        </authorList>
    </citation>
    <scope>NUCLEOTIDE SEQUENCE [LARGE SCALE GENOMIC DNA]</scope>
    <source>
        <strain evidence="2 3">DSM 11294</strain>
    </source>
</reference>
<dbReference type="AlphaFoldDB" id="A0A3N2BBQ1"/>
<dbReference type="Proteomes" id="UP000280668">
    <property type="component" value="Unassembled WGS sequence"/>
</dbReference>
<name>A0A3N2BBQ1_9MICO</name>
<gene>
    <name evidence="2" type="ORF">EDD31_1016</name>
</gene>
<organism evidence="2 3">
    <name type="scientific">Bogoriella caseilytica</name>
    <dbReference type="NCBI Taxonomy" id="56055"/>
    <lineage>
        <taxon>Bacteria</taxon>
        <taxon>Bacillati</taxon>
        <taxon>Actinomycetota</taxon>
        <taxon>Actinomycetes</taxon>
        <taxon>Micrococcales</taxon>
        <taxon>Bogoriellaceae</taxon>
        <taxon>Bogoriella</taxon>
    </lineage>
</organism>
<feature type="signal peptide" evidence="1">
    <location>
        <begin position="1"/>
        <end position="36"/>
    </location>
</feature>
<feature type="chain" id="PRO_5038458927" description="Lipoprotein" evidence="1">
    <location>
        <begin position="37"/>
        <end position="209"/>
    </location>
</feature>
<evidence type="ECO:0008006" key="4">
    <source>
        <dbReference type="Google" id="ProtNLM"/>
    </source>
</evidence>
<dbReference type="RefSeq" id="WP_148058864.1">
    <property type="nucleotide sequence ID" value="NZ_RKHK01000001.1"/>
</dbReference>
<protein>
    <recommendedName>
        <fullName evidence="4">Lipoprotein</fullName>
    </recommendedName>
</protein>
<dbReference type="EMBL" id="RKHK01000001">
    <property type="protein sequence ID" value="ROR72658.1"/>
    <property type="molecule type" value="Genomic_DNA"/>
</dbReference>
<proteinExistence type="predicted"/>
<keyword evidence="1" id="KW-0732">Signal</keyword>